<dbReference type="PANTHER" id="PTHR35176">
    <property type="entry name" value="HEME OXYGENASE HI_0854-RELATED"/>
    <property type="match status" value="1"/>
</dbReference>
<keyword evidence="1" id="KW-0560">Oxidoreductase</keyword>
<dbReference type="Pfam" id="PF01243">
    <property type="entry name" value="PNPOx_N"/>
    <property type="match status" value="1"/>
</dbReference>
<dbReference type="RefSeq" id="WP_184800085.1">
    <property type="nucleotide sequence ID" value="NZ_JACHMY010000001.1"/>
</dbReference>
<gene>
    <name evidence="3" type="ORF">HDA39_005613</name>
</gene>
<evidence type="ECO:0000313" key="4">
    <source>
        <dbReference type="Proteomes" id="UP000549971"/>
    </source>
</evidence>
<reference evidence="3 4" key="1">
    <citation type="submission" date="2020-08" db="EMBL/GenBank/DDBJ databases">
        <title>Sequencing the genomes of 1000 actinobacteria strains.</title>
        <authorList>
            <person name="Klenk H.-P."/>
        </authorList>
    </citation>
    <scope>NUCLEOTIDE SEQUENCE [LARGE SCALE GENOMIC DNA]</scope>
    <source>
        <strain evidence="3 4">DSM 28967</strain>
    </source>
</reference>
<accession>A0A7W9JB27</accession>
<evidence type="ECO:0000259" key="2">
    <source>
        <dbReference type="Pfam" id="PF01243"/>
    </source>
</evidence>
<dbReference type="Gene3D" id="2.30.110.10">
    <property type="entry name" value="Electron Transport, Fmn-binding Protein, Chain A"/>
    <property type="match status" value="1"/>
</dbReference>
<keyword evidence="4" id="KW-1185">Reference proteome</keyword>
<protein>
    <submittedName>
        <fullName evidence="3">PPOX class probable F420-dependent enzyme</fullName>
    </submittedName>
</protein>
<evidence type="ECO:0000256" key="1">
    <source>
        <dbReference type="ARBA" id="ARBA00023002"/>
    </source>
</evidence>
<dbReference type="InterPro" id="IPR019920">
    <property type="entry name" value="F420-binding_dom_put"/>
</dbReference>
<dbReference type="GO" id="GO:0016627">
    <property type="term" value="F:oxidoreductase activity, acting on the CH-CH group of donors"/>
    <property type="evidence" value="ECO:0007669"/>
    <property type="project" value="TreeGrafter"/>
</dbReference>
<dbReference type="SUPFAM" id="SSF50475">
    <property type="entry name" value="FMN-binding split barrel"/>
    <property type="match status" value="1"/>
</dbReference>
<dbReference type="InterPro" id="IPR011576">
    <property type="entry name" value="Pyridox_Oxase_N"/>
</dbReference>
<evidence type="ECO:0000313" key="3">
    <source>
        <dbReference type="EMBL" id="MBB5838879.1"/>
    </source>
</evidence>
<dbReference type="NCBIfam" id="TIGR03618">
    <property type="entry name" value="Rv1155_F420"/>
    <property type="match status" value="1"/>
</dbReference>
<dbReference type="GO" id="GO:0070967">
    <property type="term" value="F:coenzyme F420 binding"/>
    <property type="evidence" value="ECO:0007669"/>
    <property type="project" value="TreeGrafter"/>
</dbReference>
<organism evidence="3 4">
    <name type="scientific">Kribbella italica</name>
    <dbReference type="NCBI Taxonomy" id="1540520"/>
    <lineage>
        <taxon>Bacteria</taxon>
        <taxon>Bacillati</taxon>
        <taxon>Actinomycetota</taxon>
        <taxon>Actinomycetes</taxon>
        <taxon>Propionibacteriales</taxon>
        <taxon>Kribbellaceae</taxon>
        <taxon>Kribbella</taxon>
    </lineage>
</organism>
<proteinExistence type="predicted"/>
<name>A0A7W9JB27_9ACTN</name>
<dbReference type="PANTHER" id="PTHR35176:SF6">
    <property type="entry name" value="HEME OXYGENASE HI_0854-RELATED"/>
    <property type="match status" value="1"/>
</dbReference>
<feature type="domain" description="Pyridoxamine 5'-phosphate oxidase N-terminal" evidence="2">
    <location>
        <begin position="5"/>
        <end position="130"/>
    </location>
</feature>
<dbReference type="EMBL" id="JACHMY010000001">
    <property type="protein sequence ID" value="MBB5838879.1"/>
    <property type="molecule type" value="Genomic_DNA"/>
</dbReference>
<dbReference type="InterPro" id="IPR012349">
    <property type="entry name" value="Split_barrel_FMN-bd"/>
</dbReference>
<dbReference type="GO" id="GO:0005829">
    <property type="term" value="C:cytosol"/>
    <property type="evidence" value="ECO:0007669"/>
    <property type="project" value="TreeGrafter"/>
</dbReference>
<comment type="caution">
    <text evidence="3">The sequence shown here is derived from an EMBL/GenBank/DDBJ whole genome shotgun (WGS) entry which is preliminary data.</text>
</comment>
<dbReference type="AlphaFoldDB" id="A0A7W9JB27"/>
<dbReference type="Proteomes" id="UP000549971">
    <property type="component" value="Unassembled WGS sequence"/>
</dbReference>
<dbReference type="InterPro" id="IPR052019">
    <property type="entry name" value="F420H2_bilvrd_red/Heme_oxyg"/>
</dbReference>
<sequence length="134" mass="14565">MTTDLDDHTRKLLDGPNLAVLATLNPDGSPQTSAIWVSRDGNDVLISSTAGLRKIRNLEADPRTSLIVIDATNPLRYAELRGTATITEDTDRTLAQALAIKYEGPEAAAEYAALPPEVRRVVVRITPHHVVTRS</sequence>